<sequence>MEIDHLNNENERFNQETDVSLEESKIQIPSPGPDSSSPEHSNDAKLERKKNAREKIVRKKSNGSQSLVLQMFSHLKTQKQFEEEKNSKIALSDRRRQKIKRELAASCPPVVSPLKTFGSSWTQFRMLRGPQSKLQETQTGAQDKDVPDPPNAESTHEPNVWVSHSDSLRVNNGHDVATFESNSQADREQSNGTARETDFLKHPQRLQYKQPPDSSLYRPTPPQDHKGPHFGSPKDQNYQHRSGGTLAAYNASKTHSHILKGPGKIQIRFSTCSAPSSRQTQRGHKHNYQWDTMPAGTLASVQPSLITFDGSIL</sequence>
<name>A0AAV4IZN8_9GAST</name>
<comment type="caution">
    <text evidence="2">The sequence shown here is derived from an EMBL/GenBank/DDBJ whole genome shotgun (WGS) entry which is preliminary data.</text>
</comment>
<feature type="compositionally biased region" description="Basic residues" evidence="1">
    <location>
        <begin position="47"/>
        <end position="61"/>
    </location>
</feature>
<feature type="compositionally biased region" description="Basic and acidic residues" evidence="1">
    <location>
        <begin position="185"/>
        <end position="201"/>
    </location>
</feature>
<accession>A0AAV4IZN8</accession>
<evidence type="ECO:0000313" key="3">
    <source>
        <dbReference type="Proteomes" id="UP000762676"/>
    </source>
</evidence>
<reference evidence="2 3" key="1">
    <citation type="journal article" date="2021" name="Elife">
        <title>Chloroplast acquisition without the gene transfer in kleptoplastic sea slugs, Plakobranchus ocellatus.</title>
        <authorList>
            <person name="Maeda T."/>
            <person name="Takahashi S."/>
            <person name="Yoshida T."/>
            <person name="Shimamura S."/>
            <person name="Takaki Y."/>
            <person name="Nagai Y."/>
            <person name="Toyoda A."/>
            <person name="Suzuki Y."/>
            <person name="Arimoto A."/>
            <person name="Ishii H."/>
            <person name="Satoh N."/>
            <person name="Nishiyama T."/>
            <person name="Hasebe M."/>
            <person name="Maruyama T."/>
            <person name="Minagawa J."/>
            <person name="Obokata J."/>
            <person name="Shigenobu S."/>
        </authorList>
    </citation>
    <scope>NUCLEOTIDE SEQUENCE [LARGE SCALE GENOMIC DNA]</scope>
</reference>
<feature type="region of interest" description="Disordered" evidence="1">
    <location>
        <begin position="178"/>
        <end position="241"/>
    </location>
</feature>
<dbReference type="EMBL" id="BMAT01002848">
    <property type="protein sequence ID" value="GFS15490.1"/>
    <property type="molecule type" value="Genomic_DNA"/>
</dbReference>
<keyword evidence="3" id="KW-1185">Reference proteome</keyword>
<evidence type="ECO:0000256" key="1">
    <source>
        <dbReference type="SAM" id="MobiDB-lite"/>
    </source>
</evidence>
<gene>
    <name evidence="2" type="ORF">ElyMa_001450600</name>
</gene>
<dbReference type="Proteomes" id="UP000762676">
    <property type="component" value="Unassembled WGS sequence"/>
</dbReference>
<proteinExistence type="predicted"/>
<evidence type="ECO:0000313" key="2">
    <source>
        <dbReference type="EMBL" id="GFS15490.1"/>
    </source>
</evidence>
<dbReference type="AlphaFoldDB" id="A0AAV4IZN8"/>
<feature type="region of interest" description="Disordered" evidence="1">
    <location>
        <begin position="131"/>
        <end position="159"/>
    </location>
</feature>
<protein>
    <submittedName>
        <fullName evidence="2">Uncharacterized protein</fullName>
    </submittedName>
</protein>
<feature type="compositionally biased region" description="Polar residues" evidence="1">
    <location>
        <begin position="132"/>
        <end position="141"/>
    </location>
</feature>
<feature type="compositionally biased region" description="Basic and acidic residues" evidence="1">
    <location>
        <begin position="1"/>
        <end position="15"/>
    </location>
</feature>
<feature type="region of interest" description="Disordered" evidence="1">
    <location>
        <begin position="1"/>
        <end position="64"/>
    </location>
</feature>
<organism evidence="2 3">
    <name type="scientific">Elysia marginata</name>
    <dbReference type="NCBI Taxonomy" id="1093978"/>
    <lineage>
        <taxon>Eukaryota</taxon>
        <taxon>Metazoa</taxon>
        <taxon>Spiralia</taxon>
        <taxon>Lophotrochozoa</taxon>
        <taxon>Mollusca</taxon>
        <taxon>Gastropoda</taxon>
        <taxon>Heterobranchia</taxon>
        <taxon>Euthyneura</taxon>
        <taxon>Panpulmonata</taxon>
        <taxon>Sacoglossa</taxon>
        <taxon>Placobranchoidea</taxon>
        <taxon>Plakobranchidae</taxon>
        <taxon>Elysia</taxon>
    </lineage>
</organism>